<dbReference type="GO" id="GO:0000155">
    <property type="term" value="F:phosphorelay sensor kinase activity"/>
    <property type="evidence" value="ECO:0007669"/>
    <property type="project" value="TreeGrafter"/>
</dbReference>
<organism evidence="3">
    <name type="scientific">bioreactor metagenome</name>
    <dbReference type="NCBI Taxonomy" id="1076179"/>
    <lineage>
        <taxon>unclassified sequences</taxon>
        <taxon>metagenomes</taxon>
        <taxon>ecological metagenomes</taxon>
    </lineage>
</organism>
<name>A0A645HYJ1_9ZZZZ</name>
<dbReference type="InterPro" id="IPR005467">
    <property type="entry name" value="His_kinase_dom"/>
</dbReference>
<gene>
    <name evidence="3" type="primary">sasA_334</name>
    <name evidence="3" type="ORF">SDC9_188786</name>
</gene>
<accession>A0A645HYJ1</accession>
<dbReference type="SUPFAM" id="SSF55874">
    <property type="entry name" value="ATPase domain of HSP90 chaperone/DNA topoisomerase II/histidine kinase"/>
    <property type="match status" value="1"/>
</dbReference>
<dbReference type="InterPro" id="IPR003594">
    <property type="entry name" value="HATPase_dom"/>
</dbReference>
<dbReference type="Gene3D" id="3.30.565.10">
    <property type="entry name" value="Histidine kinase-like ATPase, C-terminal domain"/>
    <property type="match status" value="1"/>
</dbReference>
<evidence type="ECO:0000313" key="3">
    <source>
        <dbReference type="EMBL" id="MPN41244.1"/>
    </source>
</evidence>
<keyword evidence="3" id="KW-0418">Kinase</keyword>
<dbReference type="AlphaFoldDB" id="A0A645HYJ1"/>
<sequence>MRQKIAAKEFWASLEKQASALATAKNICLSMEKGPLPQSFFADPFFLMRAVMNLVTNGIEYSPEGGTLCIRISAAEKELRICVVDSGRGFSPEAKAHAMEQFYMGDQSRTSKAHYGIGLYLAYTVAKQHGGGLLLENAPDTGGGMVTLYFPL</sequence>
<feature type="domain" description="Histidine kinase" evidence="2">
    <location>
        <begin position="1"/>
        <end position="152"/>
    </location>
</feature>
<protein>
    <submittedName>
        <fullName evidence="3">Adaptive-response sensory-kinase SasA</fullName>
        <ecNumber evidence="3">2.7.-.-</ecNumber>
    </submittedName>
</protein>
<dbReference type="PANTHER" id="PTHR43547">
    <property type="entry name" value="TWO-COMPONENT HISTIDINE KINASE"/>
    <property type="match status" value="1"/>
</dbReference>
<keyword evidence="1" id="KW-0597">Phosphoprotein</keyword>
<comment type="caution">
    <text evidence="3">The sequence shown here is derived from an EMBL/GenBank/DDBJ whole genome shotgun (WGS) entry which is preliminary data.</text>
</comment>
<dbReference type="Pfam" id="PF02518">
    <property type="entry name" value="HATPase_c"/>
    <property type="match status" value="1"/>
</dbReference>
<reference evidence="3" key="1">
    <citation type="submission" date="2019-08" db="EMBL/GenBank/DDBJ databases">
        <authorList>
            <person name="Kucharzyk K."/>
            <person name="Murdoch R.W."/>
            <person name="Higgins S."/>
            <person name="Loffler F."/>
        </authorList>
    </citation>
    <scope>NUCLEOTIDE SEQUENCE</scope>
</reference>
<proteinExistence type="predicted"/>
<dbReference type="PROSITE" id="PS50109">
    <property type="entry name" value="HIS_KIN"/>
    <property type="match status" value="1"/>
</dbReference>
<dbReference type="SMART" id="SM00387">
    <property type="entry name" value="HATPase_c"/>
    <property type="match status" value="1"/>
</dbReference>
<keyword evidence="3" id="KW-0808">Transferase</keyword>
<dbReference type="EC" id="2.7.-.-" evidence="3"/>
<dbReference type="EMBL" id="VSSQ01098169">
    <property type="protein sequence ID" value="MPN41244.1"/>
    <property type="molecule type" value="Genomic_DNA"/>
</dbReference>
<evidence type="ECO:0000259" key="2">
    <source>
        <dbReference type="PROSITE" id="PS50109"/>
    </source>
</evidence>
<evidence type="ECO:0000256" key="1">
    <source>
        <dbReference type="ARBA" id="ARBA00022553"/>
    </source>
</evidence>
<dbReference type="InterPro" id="IPR036890">
    <property type="entry name" value="HATPase_C_sf"/>
</dbReference>
<dbReference type="PANTHER" id="PTHR43547:SF2">
    <property type="entry name" value="HYBRID SIGNAL TRANSDUCTION HISTIDINE KINASE C"/>
    <property type="match status" value="1"/>
</dbReference>